<evidence type="ECO:0000313" key="4">
    <source>
        <dbReference type="Proteomes" id="UP000683557"/>
    </source>
</evidence>
<keyword evidence="2" id="KW-0732">Signal</keyword>
<feature type="chain" id="PRO_5045069356" evidence="2">
    <location>
        <begin position="22"/>
        <end position="112"/>
    </location>
</feature>
<evidence type="ECO:0000256" key="1">
    <source>
        <dbReference type="SAM" id="Phobius"/>
    </source>
</evidence>
<proteinExistence type="predicted"/>
<keyword evidence="1" id="KW-1133">Transmembrane helix</keyword>
<name>A0ABX8JCU7_9BACT</name>
<dbReference type="RefSeq" id="WP_216802105.1">
    <property type="nucleotide sequence ID" value="NZ_CP076723.1"/>
</dbReference>
<protein>
    <submittedName>
        <fullName evidence="3">Uncharacterized protein</fullName>
    </submittedName>
</protein>
<evidence type="ECO:0000313" key="3">
    <source>
        <dbReference type="EMBL" id="QWV95414.1"/>
    </source>
</evidence>
<dbReference type="Proteomes" id="UP000683557">
    <property type="component" value="Chromosome"/>
</dbReference>
<sequence>MLKKIAILACLVSFAPAAAGAQDVALLVNQQPAAQSETQKGVNLMPREERATTLVAVNDVQGTAAAAEERPKKSHSGLTFKEFCDVHFGEYRWVYWVGAVAAIVAIHVVAAD</sequence>
<keyword evidence="4" id="KW-1185">Reference proteome</keyword>
<feature type="transmembrane region" description="Helical" evidence="1">
    <location>
        <begin position="93"/>
        <end position="111"/>
    </location>
</feature>
<organism evidence="3 4">
    <name type="scientific">Geomonas oryzisoli</name>
    <dbReference type="NCBI Taxonomy" id="2847992"/>
    <lineage>
        <taxon>Bacteria</taxon>
        <taxon>Pseudomonadati</taxon>
        <taxon>Thermodesulfobacteriota</taxon>
        <taxon>Desulfuromonadia</taxon>
        <taxon>Geobacterales</taxon>
        <taxon>Geobacteraceae</taxon>
        <taxon>Geomonas</taxon>
    </lineage>
</organism>
<reference evidence="3 4" key="1">
    <citation type="submission" date="2021-06" db="EMBL/GenBank/DDBJ databases">
        <title>Gemonas diversity in paddy soil.</title>
        <authorList>
            <person name="Liu G."/>
        </authorList>
    </citation>
    <scope>NUCLEOTIDE SEQUENCE [LARGE SCALE GENOMIC DNA]</scope>
    <source>
        <strain evidence="3 4">RG10</strain>
    </source>
</reference>
<keyword evidence="1" id="KW-0472">Membrane</keyword>
<keyword evidence="1" id="KW-0812">Transmembrane</keyword>
<dbReference type="EMBL" id="CP076723">
    <property type="protein sequence ID" value="QWV95414.1"/>
    <property type="molecule type" value="Genomic_DNA"/>
</dbReference>
<gene>
    <name evidence="3" type="ORF">KP004_09665</name>
</gene>
<accession>A0ABX8JCU7</accession>
<evidence type="ECO:0000256" key="2">
    <source>
        <dbReference type="SAM" id="SignalP"/>
    </source>
</evidence>
<feature type="signal peptide" evidence="2">
    <location>
        <begin position="1"/>
        <end position="21"/>
    </location>
</feature>